<organism evidence="1 2">
    <name type="scientific">Skeletonema marinoi</name>
    <dbReference type="NCBI Taxonomy" id="267567"/>
    <lineage>
        <taxon>Eukaryota</taxon>
        <taxon>Sar</taxon>
        <taxon>Stramenopiles</taxon>
        <taxon>Ochrophyta</taxon>
        <taxon>Bacillariophyta</taxon>
        <taxon>Coscinodiscophyceae</taxon>
        <taxon>Thalassiosirophycidae</taxon>
        <taxon>Thalassiosirales</taxon>
        <taxon>Skeletonemataceae</taxon>
        <taxon>Skeletonema</taxon>
        <taxon>Skeletonema marinoi-dohrnii complex</taxon>
    </lineage>
</organism>
<dbReference type="EMBL" id="JATAAI010000006">
    <property type="protein sequence ID" value="KAK1744802.1"/>
    <property type="molecule type" value="Genomic_DNA"/>
</dbReference>
<sequence length="89" mass="9874">MKSTPQKEALLMQRGVAILCKHQINQGGSHSLWIKSTSSELISSLVGTLPLKTSLLQFVFGGNEFILKEEGSPTHMNGNHMKHDFLQLQ</sequence>
<proteinExistence type="predicted"/>
<dbReference type="Proteomes" id="UP001224775">
    <property type="component" value="Unassembled WGS sequence"/>
</dbReference>
<dbReference type="AlphaFoldDB" id="A0AAD8YG30"/>
<evidence type="ECO:0000313" key="2">
    <source>
        <dbReference type="Proteomes" id="UP001224775"/>
    </source>
</evidence>
<keyword evidence="2" id="KW-1185">Reference proteome</keyword>
<reference evidence="1" key="1">
    <citation type="submission" date="2023-06" db="EMBL/GenBank/DDBJ databases">
        <title>Survivors Of The Sea: Transcriptome response of Skeletonema marinoi to long-term dormancy.</title>
        <authorList>
            <person name="Pinder M.I.M."/>
            <person name="Kourtchenko O."/>
            <person name="Robertson E.K."/>
            <person name="Larsson T."/>
            <person name="Maumus F."/>
            <person name="Osuna-Cruz C.M."/>
            <person name="Vancaester E."/>
            <person name="Stenow R."/>
            <person name="Vandepoele K."/>
            <person name="Ploug H."/>
            <person name="Bruchert V."/>
            <person name="Godhe A."/>
            <person name="Topel M."/>
        </authorList>
    </citation>
    <scope>NUCLEOTIDE SEQUENCE</scope>
    <source>
        <strain evidence="1">R05AC</strain>
    </source>
</reference>
<accession>A0AAD8YG30</accession>
<name>A0AAD8YG30_9STRA</name>
<gene>
    <name evidence="1" type="ORF">QTG54_004093</name>
</gene>
<comment type="caution">
    <text evidence="1">The sequence shown here is derived from an EMBL/GenBank/DDBJ whole genome shotgun (WGS) entry which is preliminary data.</text>
</comment>
<evidence type="ECO:0000313" key="1">
    <source>
        <dbReference type="EMBL" id="KAK1744802.1"/>
    </source>
</evidence>
<protein>
    <submittedName>
        <fullName evidence="1">Uncharacterized protein</fullName>
    </submittedName>
</protein>